<evidence type="ECO:0000313" key="7">
    <source>
        <dbReference type="Proteomes" id="UP001207918"/>
    </source>
</evidence>
<sequence length="1111" mass="122422">MSQRLIQAFSMIALALAVGACQWLKTEEPATLFEKVSADETSIHFSNDISYDKEFNVLNYSYIYNGGGVAAGDINNDGLPDLYFTGNMVSSRLYLNKGNFEFEDITESSGTGTSHWAGGVSMVDINQDGYLDIYVSVSGPEQTTGKERANRLFINNGDSTFTESARAYGLADTSYTSHTAFLDYDKDGDLDAFLMNNFTGSFSLDSKKGVRPEVNDGSSPSVDRLYRNNGDGTFTEVSRQAGILKEGYSLGIAVSDVNRDGWPDVFVSNDIQTDDLLYINNGDGTFTDRAAAFLKHTSYAGMGTDIADFNKDGWPDILQVDMMPPSLKDQHLVSGATSYEYLSELEEKGYQPQFTLNTLQLNNGVDPKGRARFSEIGQMAGIAHTDWSWSGLFGDYDNDGLKDIMITNGYPKTVNNYDYLMKLNRSTMFGTDSSRAVRRYNTMDNLPTLKLSNYIFRNNGDLTFRDMSQAWGSDEQTFSYGAAQVDLDNDGDLDVAINNINGKATILNNRADTLRNNQYLKVRFEGNSLNPGGIGAQLMLSVDGQKQYRYHNPYRGYQSTMSSEMHIGLGKQPVVDSLSVIWPDGYRQQLTAIPANQTLTLRYRDASKPRETERASSGNPFFRQAHNLGIDYTHTENNYNDFAKEPLIPYMHSRLGPAVAIGDVNHDGRDDIFLGGARGSAAQLYLQQEDGTFAVSGGQPWQDDDAYEDIDATFFDANGDELCDLYVVSGGNSFSPTSAQLQDRLYLNTGSGSFIKADDMLPRMYTSGSTVKEGDFDADGDQDLFVAGRQVPGQYGGDAESYILRNDGGNFTNVTADIAPDLVKPGSLTDGVWIDFNRDGALDLIIAGEWMPIRFFANQSGRFQEVTQTLGIEEHQGWWQSLAKGDIDGDGDMDLAAGNIGLNNRYSIMGDSGLHLLSADFDRNRQRDAILTIRKQNGYYALPGMRSMAKQLPRMTQHVQSFKTFSKSSIADIFGEDAVNSADKKSANYFASALLINEKKEGFKVKALPHKAQISSVNDIIMEDMDGDQDLDLVVAGNMYGMNSEVPPNDAGNGLVLLGDGKGEFKALSSQRSGFWAPDQVNTLASFQIGNRKYVLVANNKGQPGLMRVRR</sequence>
<feature type="chain" id="PRO_5045092558" evidence="4">
    <location>
        <begin position="21"/>
        <end position="1111"/>
    </location>
</feature>
<dbReference type="InterPro" id="IPR028994">
    <property type="entry name" value="Integrin_alpha_N"/>
</dbReference>
<protein>
    <submittedName>
        <fullName evidence="6">VCBS repeat-containing protein</fullName>
    </submittedName>
</protein>
<dbReference type="InterPro" id="IPR011519">
    <property type="entry name" value="UnbV_ASPIC"/>
</dbReference>
<dbReference type="InterPro" id="IPR013519">
    <property type="entry name" value="Int_alpha_beta-p"/>
</dbReference>
<evidence type="ECO:0000256" key="4">
    <source>
        <dbReference type="SAM" id="SignalP"/>
    </source>
</evidence>
<keyword evidence="7" id="KW-1185">Reference proteome</keyword>
<keyword evidence="1 4" id="KW-0732">Signal</keyword>
<dbReference type="EMBL" id="JAGGJA010000009">
    <property type="protein sequence ID" value="MCW9707949.1"/>
    <property type="molecule type" value="Genomic_DNA"/>
</dbReference>
<feature type="domain" description="ASPIC/UnbV" evidence="5">
    <location>
        <begin position="533"/>
        <end position="600"/>
    </location>
</feature>
<dbReference type="Proteomes" id="UP001207918">
    <property type="component" value="Unassembled WGS sequence"/>
</dbReference>
<evidence type="ECO:0000256" key="3">
    <source>
        <dbReference type="ARBA" id="ARBA00023180"/>
    </source>
</evidence>
<dbReference type="SMART" id="SM00191">
    <property type="entry name" value="Int_alpha"/>
    <property type="match status" value="4"/>
</dbReference>
<dbReference type="PROSITE" id="PS51257">
    <property type="entry name" value="PROKAR_LIPOPROTEIN"/>
    <property type="match status" value="1"/>
</dbReference>
<dbReference type="InterPro" id="IPR027039">
    <property type="entry name" value="Crtac1"/>
</dbReference>
<dbReference type="SUPFAM" id="SSF69318">
    <property type="entry name" value="Integrin alpha N-terminal domain"/>
    <property type="match status" value="3"/>
</dbReference>
<keyword evidence="3" id="KW-0325">Glycoprotein</keyword>
<evidence type="ECO:0000313" key="6">
    <source>
        <dbReference type="EMBL" id="MCW9707949.1"/>
    </source>
</evidence>
<organism evidence="6 7">
    <name type="scientific">Fodinibius salsisoli</name>
    <dbReference type="NCBI Taxonomy" id="2820877"/>
    <lineage>
        <taxon>Bacteria</taxon>
        <taxon>Pseudomonadati</taxon>
        <taxon>Balneolota</taxon>
        <taxon>Balneolia</taxon>
        <taxon>Balneolales</taxon>
        <taxon>Balneolaceae</taxon>
        <taxon>Fodinibius</taxon>
    </lineage>
</organism>
<comment type="caution">
    <text evidence="6">The sequence shown here is derived from an EMBL/GenBank/DDBJ whole genome shotgun (WGS) entry which is preliminary data.</text>
</comment>
<dbReference type="PANTHER" id="PTHR16026:SF0">
    <property type="entry name" value="CARTILAGE ACIDIC PROTEIN 1"/>
    <property type="match status" value="1"/>
</dbReference>
<accession>A0ABT3PQ18</accession>
<feature type="signal peptide" evidence="4">
    <location>
        <begin position="1"/>
        <end position="20"/>
    </location>
</feature>
<evidence type="ECO:0000256" key="1">
    <source>
        <dbReference type="ARBA" id="ARBA00022729"/>
    </source>
</evidence>
<dbReference type="RefSeq" id="WP_265766735.1">
    <property type="nucleotide sequence ID" value="NZ_JAGGJA010000009.1"/>
</dbReference>
<evidence type="ECO:0000256" key="2">
    <source>
        <dbReference type="ARBA" id="ARBA00022737"/>
    </source>
</evidence>
<dbReference type="InterPro" id="IPR013517">
    <property type="entry name" value="FG-GAP"/>
</dbReference>
<keyword evidence="2" id="KW-0677">Repeat</keyword>
<dbReference type="Gene3D" id="2.130.10.130">
    <property type="entry name" value="Integrin alpha, N-terminal"/>
    <property type="match status" value="5"/>
</dbReference>
<evidence type="ECO:0000259" key="5">
    <source>
        <dbReference type="Pfam" id="PF07593"/>
    </source>
</evidence>
<gene>
    <name evidence="6" type="ORF">J6I44_13865</name>
</gene>
<dbReference type="Pfam" id="PF13517">
    <property type="entry name" value="FG-GAP_3"/>
    <property type="match status" value="6"/>
</dbReference>
<reference evidence="6 7" key="1">
    <citation type="submission" date="2021-03" db="EMBL/GenBank/DDBJ databases">
        <title>Aliifodinibius sp. nov., a new bacterium isolated from saline soil.</title>
        <authorList>
            <person name="Galisteo C."/>
            <person name="De La Haba R."/>
            <person name="Sanchez-Porro C."/>
            <person name="Ventosa A."/>
        </authorList>
    </citation>
    <scope>NUCLEOTIDE SEQUENCE [LARGE SCALE GENOMIC DNA]</scope>
    <source>
        <strain evidence="6 7">1BSP15-2V2</strain>
    </source>
</reference>
<dbReference type="PANTHER" id="PTHR16026">
    <property type="entry name" value="CARTILAGE ACIDIC PROTEIN 1"/>
    <property type="match status" value="1"/>
</dbReference>
<proteinExistence type="predicted"/>
<dbReference type="Pfam" id="PF07593">
    <property type="entry name" value="UnbV_ASPIC"/>
    <property type="match status" value="1"/>
</dbReference>
<name>A0ABT3PQ18_9BACT</name>